<comment type="caution">
    <text evidence="2">The sequence shown here is derived from an EMBL/GenBank/DDBJ whole genome shotgun (WGS) entry which is preliminary data.</text>
</comment>
<feature type="region of interest" description="Disordered" evidence="1">
    <location>
        <begin position="1"/>
        <end position="49"/>
    </location>
</feature>
<name>A0A1Q4VB30_9ACTN</name>
<dbReference type="Proteomes" id="UP000186455">
    <property type="component" value="Unassembled WGS sequence"/>
</dbReference>
<gene>
    <name evidence="2" type="ORF">AB852_13230</name>
</gene>
<sequence>MFGKKKAAAAAAEWNQRAKEAERNADWERADATARAEEWGRRARLSAERGVTESQDLSIRYREHYVQVAAEAEARSLNAKYRRRG</sequence>
<dbReference type="EMBL" id="LFBV01000002">
    <property type="protein sequence ID" value="OKH95072.1"/>
    <property type="molecule type" value="Genomic_DNA"/>
</dbReference>
<evidence type="ECO:0000256" key="1">
    <source>
        <dbReference type="SAM" id="MobiDB-lite"/>
    </source>
</evidence>
<dbReference type="AlphaFoldDB" id="A0A1Q4VB30"/>
<proteinExistence type="predicted"/>
<dbReference type="RefSeq" id="WP_073787390.1">
    <property type="nucleotide sequence ID" value="NZ_JAPEPH010000002.1"/>
</dbReference>
<keyword evidence="3" id="KW-1185">Reference proteome</keyword>
<feature type="compositionally biased region" description="Basic and acidic residues" evidence="1">
    <location>
        <begin position="16"/>
        <end position="49"/>
    </location>
</feature>
<evidence type="ECO:0000313" key="3">
    <source>
        <dbReference type="Proteomes" id="UP000186455"/>
    </source>
</evidence>
<reference evidence="2 3" key="1">
    <citation type="submission" date="2015-06" db="EMBL/GenBank/DDBJ databases">
        <title>Cloning and characterization of the uncialamcin biosynthetic gene cluster.</title>
        <authorList>
            <person name="Yan X."/>
            <person name="Huang T."/>
            <person name="Ge H."/>
            <person name="Shen B."/>
        </authorList>
    </citation>
    <scope>NUCLEOTIDE SEQUENCE [LARGE SCALE GENOMIC DNA]</scope>
    <source>
        <strain evidence="2 3">DCA2648</strain>
    </source>
</reference>
<organism evidence="2 3">
    <name type="scientific">Streptomyces uncialis</name>
    <dbReference type="NCBI Taxonomy" id="1048205"/>
    <lineage>
        <taxon>Bacteria</taxon>
        <taxon>Bacillati</taxon>
        <taxon>Actinomycetota</taxon>
        <taxon>Actinomycetes</taxon>
        <taxon>Kitasatosporales</taxon>
        <taxon>Streptomycetaceae</taxon>
        <taxon>Streptomyces</taxon>
    </lineage>
</organism>
<evidence type="ECO:0000313" key="2">
    <source>
        <dbReference type="EMBL" id="OKH95072.1"/>
    </source>
</evidence>
<accession>A0A1Q4VB30</accession>
<dbReference type="STRING" id="1048205.AB852_13230"/>
<protein>
    <submittedName>
        <fullName evidence="2">Uncharacterized protein</fullName>
    </submittedName>
</protein>